<proteinExistence type="predicted"/>
<evidence type="ECO:0000313" key="2">
    <source>
        <dbReference type="Proteomes" id="UP000014974"/>
    </source>
</evidence>
<evidence type="ECO:0000313" key="1">
    <source>
        <dbReference type="EMBL" id="EPR68051.1"/>
    </source>
</evidence>
<sequence>MPFIEKILSALLQKKATIPPKSIDVYLTNPVADATGYNHFTPVGVSGWRKG</sequence>
<dbReference type="AlphaFoldDB" id="S7VDH1"/>
<accession>S7VDH1</accession>
<dbReference type="STRING" id="641524.ADICYQ_3123"/>
<name>S7VDH1_9BACT</name>
<dbReference type="Proteomes" id="UP000014974">
    <property type="component" value="Unassembled WGS sequence"/>
</dbReference>
<comment type="caution">
    <text evidence="1">The sequence shown here is derived from an EMBL/GenBank/DDBJ whole genome shotgun (WGS) entry which is preliminary data.</text>
</comment>
<protein>
    <submittedName>
        <fullName evidence="1">Uncharacterized protein</fullName>
    </submittedName>
</protein>
<reference evidence="1 2" key="1">
    <citation type="journal article" date="2013" name="Genome Announc.">
        <title>Draft Genome Sequence of Cyclobacterium qasimii Strain M12-11BT, Isolated from Arctic Marine Sediment.</title>
        <authorList>
            <person name="Shivaji S."/>
            <person name="Ara S."/>
            <person name="Singh A."/>
            <person name="Kumar Pinnaka A."/>
        </authorList>
    </citation>
    <scope>NUCLEOTIDE SEQUENCE [LARGE SCALE GENOMIC DNA]</scope>
    <source>
        <strain evidence="1 2">M12-11B</strain>
    </source>
</reference>
<gene>
    <name evidence="1" type="ORF">ADICYQ_3123</name>
</gene>
<organism evidence="1 2">
    <name type="scientific">Cyclobacterium qasimii M12-11B</name>
    <dbReference type="NCBI Taxonomy" id="641524"/>
    <lineage>
        <taxon>Bacteria</taxon>
        <taxon>Pseudomonadati</taxon>
        <taxon>Bacteroidota</taxon>
        <taxon>Cytophagia</taxon>
        <taxon>Cytophagales</taxon>
        <taxon>Cyclobacteriaceae</taxon>
        <taxon>Cyclobacterium</taxon>
    </lineage>
</organism>
<dbReference type="EMBL" id="ATNM01000110">
    <property type="protein sequence ID" value="EPR68051.1"/>
    <property type="molecule type" value="Genomic_DNA"/>
</dbReference>